<evidence type="ECO:0000256" key="2">
    <source>
        <dbReference type="ARBA" id="ARBA00022649"/>
    </source>
</evidence>
<evidence type="ECO:0000313" key="9">
    <source>
        <dbReference type="Proteomes" id="UP000218702"/>
    </source>
</evidence>
<dbReference type="RefSeq" id="WP_231940012.1">
    <property type="nucleotide sequence ID" value="NZ_AP018316.1"/>
</dbReference>
<evidence type="ECO:0000313" key="8">
    <source>
        <dbReference type="EMBL" id="BAZ85202.1"/>
    </source>
</evidence>
<accession>A0A1Z4V123</accession>
<keyword evidence="7" id="KW-0346">Stress response</keyword>
<keyword evidence="4" id="KW-0255">Endonuclease</keyword>
<comment type="similarity">
    <text evidence="1">Belongs to the HicA mRNA interferase family.</text>
</comment>
<dbReference type="SUPFAM" id="SSF54786">
    <property type="entry name" value="YcfA/nrd intein domain"/>
    <property type="match status" value="1"/>
</dbReference>
<dbReference type="GO" id="GO:0016787">
    <property type="term" value="F:hydrolase activity"/>
    <property type="evidence" value="ECO:0007669"/>
    <property type="project" value="UniProtKB-KW"/>
</dbReference>
<reference evidence="8 9" key="1">
    <citation type="submission" date="2017-06" db="EMBL/GenBank/DDBJ databases">
        <title>Genome sequencing of cyanobaciteial culture collection at National Institute for Environmental Studies (NIES).</title>
        <authorList>
            <person name="Hirose Y."/>
            <person name="Shimura Y."/>
            <person name="Fujisawa T."/>
            <person name="Nakamura Y."/>
            <person name="Kawachi M."/>
        </authorList>
    </citation>
    <scope>NUCLEOTIDE SEQUENCE [LARGE SCALE GENOMIC DNA]</scope>
    <source>
        <strain evidence="8 9">NIES-806</strain>
    </source>
</reference>
<keyword evidence="5" id="KW-0378">Hydrolase</keyword>
<dbReference type="KEGG" id="dcm:NIES806_14020"/>
<dbReference type="Gene3D" id="3.30.920.30">
    <property type="entry name" value="Hypothetical protein"/>
    <property type="match status" value="1"/>
</dbReference>
<dbReference type="AlphaFoldDB" id="A0A1Z4V123"/>
<evidence type="ECO:0000256" key="4">
    <source>
        <dbReference type="ARBA" id="ARBA00022759"/>
    </source>
</evidence>
<dbReference type="GO" id="GO:0003729">
    <property type="term" value="F:mRNA binding"/>
    <property type="evidence" value="ECO:0007669"/>
    <property type="project" value="InterPro"/>
</dbReference>
<keyword evidence="9" id="KW-1185">Reference proteome</keyword>
<dbReference type="InterPro" id="IPR038570">
    <property type="entry name" value="HicA_sf"/>
</dbReference>
<protein>
    <recommendedName>
        <fullName evidence="10">YcfA family protein</fullName>
    </recommendedName>
</protein>
<dbReference type="InterPro" id="IPR012933">
    <property type="entry name" value="HicA_mRNA_interferase"/>
</dbReference>
<dbReference type="Pfam" id="PF07927">
    <property type="entry name" value="HicA_toxin"/>
    <property type="match status" value="1"/>
</dbReference>
<keyword evidence="3" id="KW-0540">Nuclease</keyword>
<name>A0A1Z4V123_9CYAN</name>
<keyword evidence="2" id="KW-1277">Toxin-antitoxin system</keyword>
<evidence type="ECO:0000256" key="1">
    <source>
        <dbReference type="ARBA" id="ARBA00006620"/>
    </source>
</evidence>
<keyword evidence="6" id="KW-0694">RNA-binding</keyword>
<proteinExistence type="inferred from homology"/>
<evidence type="ECO:0000256" key="3">
    <source>
        <dbReference type="ARBA" id="ARBA00022722"/>
    </source>
</evidence>
<organism evidence="8 9">
    <name type="scientific">Dolichospermum compactum NIES-806</name>
    <dbReference type="NCBI Taxonomy" id="1973481"/>
    <lineage>
        <taxon>Bacteria</taxon>
        <taxon>Bacillati</taxon>
        <taxon>Cyanobacteriota</taxon>
        <taxon>Cyanophyceae</taxon>
        <taxon>Nostocales</taxon>
        <taxon>Aphanizomenonaceae</taxon>
        <taxon>Dolichospermum</taxon>
        <taxon>Dolichospermum compactum</taxon>
    </lineage>
</organism>
<evidence type="ECO:0008006" key="10">
    <source>
        <dbReference type="Google" id="ProtNLM"/>
    </source>
</evidence>
<dbReference type="GO" id="GO:0004519">
    <property type="term" value="F:endonuclease activity"/>
    <property type="evidence" value="ECO:0007669"/>
    <property type="project" value="UniProtKB-KW"/>
</dbReference>
<evidence type="ECO:0000256" key="6">
    <source>
        <dbReference type="ARBA" id="ARBA00022884"/>
    </source>
</evidence>
<evidence type="ECO:0000256" key="7">
    <source>
        <dbReference type="ARBA" id="ARBA00023016"/>
    </source>
</evidence>
<dbReference type="Proteomes" id="UP000218702">
    <property type="component" value="Chromosome"/>
</dbReference>
<sequence>MASKLPGLSGQEVSRLTLKIVVIARQEAIVKKFSAILRFFTQFGFIVFTYLVRTFEKLGWRFARQSASHIILVKEGEMVTLSVPDHHEVAKGTLHGLIRTAGLTVEEFIANV</sequence>
<gene>
    <name evidence="8" type="ORF">NIES806_14020</name>
</gene>
<dbReference type="EMBL" id="AP018316">
    <property type="protein sequence ID" value="BAZ85202.1"/>
    <property type="molecule type" value="Genomic_DNA"/>
</dbReference>
<evidence type="ECO:0000256" key="5">
    <source>
        <dbReference type="ARBA" id="ARBA00022801"/>
    </source>
</evidence>